<evidence type="ECO:0000259" key="1">
    <source>
        <dbReference type="PROSITE" id="PS50995"/>
    </source>
</evidence>
<comment type="caution">
    <text evidence="2">The sequence shown here is derived from an EMBL/GenBank/DDBJ whole genome shotgun (WGS) entry which is preliminary data.</text>
</comment>
<dbReference type="InterPro" id="IPR000835">
    <property type="entry name" value="HTH_MarR-typ"/>
</dbReference>
<dbReference type="SUPFAM" id="SSF46785">
    <property type="entry name" value="Winged helix' DNA-binding domain"/>
    <property type="match status" value="1"/>
</dbReference>
<dbReference type="Gene3D" id="1.10.10.10">
    <property type="entry name" value="Winged helix-like DNA-binding domain superfamily/Winged helix DNA-binding domain"/>
    <property type="match status" value="1"/>
</dbReference>
<dbReference type="InterPro" id="IPR036390">
    <property type="entry name" value="WH_DNA-bd_sf"/>
</dbReference>
<sequence length="181" mass="20250">MDRSQGACIGRGHTGGDAAGVAAEKKRLVHTGLVLHFMVQLSISEDADARLAQKSMGRVHHRILYFAHFAPGLTVSELLAVLGVRHQNIQAPMRQLAKAGYLLTRASPTDGRVKQLYCSRKGDKLLEFVSGGQRNRFQAAYDSVTQQDIDSYFKVMTSMLDRHRRDWVRRLTELDDPTESV</sequence>
<accession>A0A7Y6TWR4</accession>
<dbReference type="Pfam" id="PF12802">
    <property type="entry name" value="MarR_2"/>
    <property type="match status" value="1"/>
</dbReference>
<keyword evidence="3" id="KW-1185">Reference proteome</keyword>
<dbReference type="GO" id="GO:0003700">
    <property type="term" value="F:DNA-binding transcription factor activity"/>
    <property type="evidence" value="ECO:0007669"/>
    <property type="project" value="InterPro"/>
</dbReference>
<proteinExistence type="predicted"/>
<organism evidence="2 3">
    <name type="scientific">Piscinibacter koreensis</name>
    <dbReference type="NCBI Taxonomy" id="2742824"/>
    <lineage>
        <taxon>Bacteria</taxon>
        <taxon>Pseudomonadati</taxon>
        <taxon>Pseudomonadota</taxon>
        <taxon>Betaproteobacteria</taxon>
        <taxon>Burkholderiales</taxon>
        <taxon>Sphaerotilaceae</taxon>
        <taxon>Piscinibacter</taxon>
    </lineage>
</organism>
<dbReference type="InterPro" id="IPR036388">
    <property type="entry name" value="WH-like_DNA-bd_sf"/>
</dbReference>
<gene>
    <name evidence="2" type="ORF">HQN59_11325</name>
</gene>
<dbReference type="AlphaFoldDB" id="A0A7Y6TWR4"/>
<dbReference type="EMBL" id="JABWMJ010000004">
    <property type="protein sequence ID" value="NUZ06350.1"/>
    <property type="molecule type" value="Genomic_DNA"/>
</dbReference>
<reference evidence="2 3" key="1">
    <citation type="submission" date="2020-06" db="EMBL/GenBank/DDBJ databases">
        <title>Schlegella sp. ID0723 isolated from air conditioner.</title>
        <authorList>
            <person name="Kim D.Y."/>
            <person name="Kim D.-U."/>
        </authorList>
    </citation>
    <scope>NUCLEOTIDE SEQUENCE [LARGE SCALE GENOMIC DNA]</scope>
    <source>
        <strain evidence="2 3">ID0723</strain>
    </source>
</reference>
<feature type="domain" description="HTH marR-type" evidence="1">
    <location>
        <begin position="31"/>
        <end position="161"/>
    </location>
</feature>
<protein>
    <submittedName>
        <fullName evidence="2">MarR family transcriptional regulator</fullName>
    </submittedName>
</protein>
<dbReference type="PROSITE" id="PS50995">
    <property type="entry name" value="HTH_MARR_2"/>
    <property type="match status" value="1"/>
</dbReference>
<evidence type="ECO:0000313" key="2">
    <source>
        <dbReference type="EMBL" id="NUZ06350.1"/>
    </source>
</evidence>
<name>A0A7Y6TWR4_9BURK</name>
<dbReference type="RefSeq" id="WP_176069176.1">
    <property type="nucleotide sequence ID" value="NZ_JABWMJ010000004.1"/>
</dbReference>
<evidence type="ECO:0000313" key="3">
    <source>
        <dbReference type="Proteomes" id="UP000529637"/>
    </source>
</evidence>
<dbReference type="Proteomes" id="UP000529637">
    <property type="component" value="Unassembled WGS sequence"/>
</dbReference>
<dbReference type="SMART" id="SM00347">
    <property type="entry name" value="HTH_MARR"/>
    <property type="match status" value="1"/>
</dbReference>